<gene>
    <name evidence="1" type="ORF">EJB06_22130</name>
</gene>
<organism evidence="1 2">
    <name type="scientific">Massilia atriviolacea</name>
    <dbReference type="NCBI Taxonomy" id="2495579"/>
    <lineage>
        <taxon>Bacteria</taxon>
        <taxon>Pseudomonadati</taxon>
        <taxon>Pseudomonadota</taxon>
        <taxon>Betaproteobacteria</taxon>
        <taxon>Burkholderiales</taxon>
        <taxon>Oxalobacteraceae</taxon>
        <taxon>Telluria group</taxon>
        <taxon>Massilia</taxon>
    </lineage>
</organism>
<evidence type="ECO:0000313" key="1">
    <source>
        <dbReference type="EMBL" id="RSZ57021.1"/>
    </source>
</evidence>
<dbReference type="RefSeq" id="WP_126076174.1">
    <property type="nucleotide sequence ID" value="NZ_CP051166.1"/>
</dbReference>
<keyword evidence="2" id="KW-1185">Reference proteome</keyword>
<accession>A0A430HHN4</accession>
<dbReference type="EMBL" id="RXLQ01000012">
    <property type="protein sequence ID" value="RSZ57021.1"/>
    <property type="molecule type" value="Genomic_DNA"/>
</dbReference>
<reference evidence="1 2" key="1">
    <citation type="submission" date="2018-12" db="EMBL/GenBank/DDBJ databases">
        <authorList>
            <person name="Yang E."/>
        </authorList>
    </citation>
    <scope>NUCLEOTIDE SEQUENCE [LARGE SCALE GENOMIC DNA]</scope>
    <source>
        <strain evidence="1 2">SOD</strain>
    </source>
</reference>
<dbReference type="OrthoDB" id="5525942at2"/>
<proteinExistence type="predicted"/>
<name>A0A430HHN4_9BURK</name>
<dbReference type="AlphaFoldDB" id="A0A430HHN4"/>
<sequence length="322" mass="35107">MAAPTLTGTVSGNLAVLYPNDVHFEVTDSQGLFQGGNFYLDTSVTPATYRASLFQEKFTTPGHFTGSLRLRLCLDRACTKPFSGAPIVVPYDVTVQAGLALSRSAITVSAPFGTVPAPEAVDVTTSIASTGWTADRTTPYVSSSRPPRVDVVDPGLHLRTGKQLQLRFLPERPGEYIETFKVSAYATYPGNSPANPGREFVETITVRYLVTPNPAVDIVFFPASLDITQKQETLNRYYPHHFVTNTNVSAYFEGIEYLTSAGNAGPYNSWFDESAMQSLHTCHGPPTACLVPGLYTARLRYRLTTASGARLVYFPINLTVTK</sequence>
<dbReference type="Proteomes" id="UP000278085">
    <property type="component" value="Unassembled WGS sequence"/>
</dbReference>
<comment type="caution">
    <text evidence="1">The sequence shown here is derived from an EMBL/GenBank/DDBJ whole genome shotgun (WGS) entry which is preliminary data.</text>
</comment>
<protein>
    <submittedName>
        <fullName evidence="1">Uncharacterized protein</fullName>
    </submittedName>
</protein>
<evidence type="ECO:0000313" key="2">
    <source>
        <dbReference type="Proteomes" id="UP000278085"/>
    </source>
</evidence>